<dbReference type="RefSeq" id="WP_265673190.1">
    <property type="nucleotide sequence ID" value="NZ_JAKRRY010000001.1"/>
</dbReference>
<feature type="compositionally biased region" description="Basic and acidic residues" evidence="1">
    <location>
        <begin position="290"/>
        <end position="306"/>
    </location>
</feature>
<name>A0A9X3HUZ1_9VIBR</name>
<feature type="signal peptide" evidence="2">
    <location>
        <begin position="1"/>
        <end position="26"/>
    </location>
</feature>
<proteinExistence type="predicted"/>
<comment type="caution">
    <text evidence="3">The sequence shown here is derived from an EMBL/GenBank/DDBJ whole genome shotgun (WGS) entry which is preliminary data.</text>
</comment>
<evidence type="ECO:0000313" key="4">
    <source>
        <dbReference type="Proteomes" id="UP001155587"/>
    </source>
</evidence>
<evidence type="ECO:0000256" key="1">
    <source>
        <dbReference type="SAM" id="MobiDB-lite"/>
    </source>
</evidence>
<evidence type="ECO:0000313" key="3">
    <source>
        <dbReference type="EMBL" id="MCW8344751.1"/>
    </source>
</evidence>
<keyword evidence="2" id="KW-0732">Signal</keyword>
<dbReference type="Proteomes" id="UP001155587">
    <property type="component" value="Unassembled WGS sequence"/>
</dbReference>
<dbReference type="AlphaFoldDB" id="A0A9X3HUZ1"/>
<feature type="compositionally biased region" description="Polar residues" evidence="1">
    <location>
        <begin position="310"/>
        <end position="329"/>
    </location>
</feature>
<evidence type="ECO:0000256" key="2">
    <source>
        <dbReference type="SAM" id="SignalP"/>
    </source>
</evidence>
<keyword evidence="4" id="KW-1185">Reference proteome</keyword>
<organism evidence="3 4">
    <name type="scientific">Vibrio qingdaonensis</name>
    <dbReference type="NCBI Taxonomy" id="2829491"/>
    <lineage>
        <taxon>Bacteria</taxon>
        <taxon>Pseudomonadati</taxon>
        <taxon>Pseudomonadota</taxon>
        <taxon>Gammaproteobacteria</taxon>
        <taxon>Vibrionales</taxon>
        <taxon>Vibrionaceae</taxon>
        <taxon>Vibrio</taxon>
    </lineage>
</organism>
<accession>A0A9X3HUZ1</accession>
<feature type="chain" id="PRO_5040964839" evidence="2">
    <location>
        <begin position="27"/>
        <end position="341"/>
    </location>
</feature>
<feature type="region of interest" description="Disordered" evidence="1">
    <location>
        <begin position="290"/>
        <end position="341"/>
    </location>
</feature>
<reference evidence="3" key="1">
    <citation type="submission" date="2022-02" db="EMBL/GenBank/DDBJ databases">
        <title>Vibrio sp. nov, a new bacterium isolated from seawater.</title>
        <authorList>
            <person name="Yuan Y."/>
        </authorList>
    </citation>
    <scope>NUCLEOTIDE SEQUENCE</scope>
    <source>
        <strain evidence="3">ZSDZ65</strain>
    </source>
</reference>
<sequence>MIMIRAFFLILVLTFNGLMVCNFANAAVQDVDLRIFSKPTLLAGNGRYKQAAEQYHRLSIQILASESKLGTEKMWQYAGLAEVLATVCANLDNDAKAYEYWANSVRYLLTGGTDWAQMQQYLHQQNEQANTQLLTQMQTIDVAGGYDQSWEQDAAVLQVWQEKLNLFVFSGPRAGMAVSPSALTIQPQVRRPASPVPAQVAPGQRKLNGLESNFSQSSSFVPTEVTPVVAVESKDTEATAESVSTSSPTLNIPRTNRHLIQGTISPQPVVTGNEVTIATPIEAFDYEQAETAHNERSMPKVTKDEGQQPEVASQLQKANIGTETNQGVQAIQRRSFAPITE</sequence>
<gene>
    <name evidence="3" type="ORF">MD535_01755</name>
</gene>
<dbReference type="EMBL" id="JAKRRY010000001">
    <property type="protein sequence ID" value="MCW8344751.1"/>
    <property type="molecule type" value="Genomic_DNA"/>
</dbReference>
<protein>
    <submittedName>
        <fullName evidence="3">Uncharacterized protein</fullName>
    </submittedName>
</protein>